<keyword evidence="2" id="KW-1185">Reference proteome</keyword>
<evidence type="ECO:0000313" key="2">
    <source>
        <dbReference type="Proteomes" id="UP000078541"/>
    </source>
</evidence>
<accession>A0A195FSF1</accession>
<reference evidence="1 2" key="1">
    <citation type="submission" date="2016-03" db="EMBL/GenBank/DDBJ databases">
        <title>Trachymyrmex septentrionalis WGS genome.</title>
        <authorList>
            <person name="Nygaard S."/>
            <person name="Hu H."/>
            <person name="Boomsma J."/>
            <person name="Zhang G."/>
        </authorList>
    </citation>
    <scope>NUCLEOTIDE SEQUENCE [LARGE SCALE GENOMIC DNA]</scope>
    <source>
        <strain evidence="1">Tsep2-gDNA-1</strain>
        <tissue evidence="1">Whole body</tissue>
    </source>
</reference>
<dbReference type="Proteomes" id="UP000078541">
    <property type="component" value="Unassembled WGS sequence"/>
</dbReference>
<proteinExistence type="predicted"/>
<sequence>MHAAIIIMTTTHVGLNRCTFSAREVLHTYLERAAKRNKNRSFPLFQQPLSFSLPFIGSKGYRDSYRGRCPPLTEQSRQSARRITKARLVDERLSPANAIHDHYLSQRTFSHSQLDPYGFLTDKIYVKKKETRKNPTSLLNELTRADICEATYLSSGCARQNVHALPELSLRYLFFNDTPNL</sequence>
<name>A0A195FSF1_9HYME</name>
<organism evidence="1 2">
    <name type="scientific">Trachymyrmex septentrionalis</name>
    <dbReference type="NCBI Taxonomy" id="34720"/>
    <lineage>
        <taxon>Eukaryota</taxon>
        <taxon>Metazoa</taxon>
        <taxon>Ecdysozoa</taxon>
        <taxon>Arthropoda</taxon>
        <taxon>Hexapoda</taxon>
        <taxon>Insecta</taxon>
        <taxon>Pterygota</taxon>
        <taxon>Neoptera</taxon>
        <taxon>Endopterygota</taxon>
        <taxon>Hymenoptera</taxon>
        <taxon>Apocrita</taxon>
        <taxon>Aculeata</taxon>
        <taxon>Formicoidea</taxon>
        <taxon>Formicidae</taxon>
        <taxon>Myrmicinae</taxon>
        <taxon>Trachymyrmex</taxon>
    </lineage>
</organism>
<protein>
    <submittedName>
        <fullName evidence="1">Uncharacterized protein</fullName>
    </submittedName>
</protein>
<dbReference type="AlphaFoldDB" id="A0A195FSF1"/>
<evidence type="ECO:0000313" key="1">
    <source>
        <dbReference type="EMBL" id="KYN42829.1"/>
    </source>
</evidence>
<gene>
    <name evidence="1" type="ORF">ALC56_02631</name>
</gene>
<dbReference type="EMBL" id="KQ981305">
    <property type="protein sequence ID" value="KYN42829.1"/>
    <property type="molecule type" value="Genomic_DNA"/>
</dbReference>